<sequence length="101" mass="11343">AITVMENQQCIISVCTKAPGQCMRKVTDWILRSAQDNQTLPAYLKVDDIVCQWCYNRIIVHPSVVMKEHTKVTYSVRSSITDATINALAELGITSTSQIVW</sequence>
<keyword evidence="2" id="KW-1185">Reference proteome</keyword>
<reference evidence="1" key="1">
    <citation type="submission" date="2021-06" db="EMBL/GenBank/DDBJ databases">
        <authorList>
            <person name="Kallberg Y."/>
            <person name="Tangrot J."/>
            <person name="Rosling A."/>
        </authorList>
    </citation>
    <scope>NUCLEOTIDE SEQUENCE</scope>
    <source>
        <strain evidence="1">MA461A</strain>
    </source>
</reference>
<protein>
    <submittedName>
        <fullName evidence="1">16079_t:CDS:1</fullName>
    </submittedName>
</protein>
<comment type="caution">
    <text evidence="1">The sequence shown here is derived from an EMBL/GenBank/DDBJ whole genome shotgun (WGS) entry which is preliminary data.</text>
</comment>
<feature type="non-terminal residue" evidence="1">
    <location>
        <position position="101"/>
    </location>
</feature>
<dbReference type="Proteomes" id="UP000789920">
    <property type="component" value="Unassembled WGS sequence"/>
</dbReference>
<gene>
    <name evidence="1" type="ORF">RPERSI_LOCUS33046</name>
</gene>
<evidence type="ECO:0000313" key="1">
    <source>
        <dbReference type="EMBL" id="CAG8844066.1"/>
    </source>
</evidence>
<dbReference type="EMBL" id="CAJVQC010140928">
    <property type="protein sequence ID" value="CAG8844066.1"/>
    <property type="molecule type" value="Genomic_DNA"/>
</dbReference>
<accession>A0ACA9SMF7</accession>
<name>A0ACA9SMF7_9GLOM</name>
<proteinExistence type="predicted"/>
<feature type="non-terminal residue" evidence="1">
    <location>
        <position position="1"/>
    </location>
</feature>
<organism evidence="1 2">
    <name type="scientific">Racocetra persica</name>
    <dbReference type="NCBI Taxonomy" id="160502"/>
    <lineage>
        <taxon>Eukaryota</taxon>
        <taxon>Fungi</taxon>
        <taxon>Fungi incertae sedis</taxon>
        <taxon>Mucoromycota</taxon>
        <taxon>Glomeromycotina</taxon>
        <taxon>Glomeromycetes</taxon>
        <taxon>Diversisporales</taxon>
        <taxon>Gigasporaceae</taxon>
        <taxon>Racocetra</taxon>
    </lineage>
</organism>
<evidence type="ECO:0000313" key="2">
    <source>
        <dbReference type="Proteomes" id="UP000789920"/>
    </source>
</evidence>